<dbReference type="InterPro" id="IPR036322">
    <property type="entry name" value="WD40_repeat_dom_sf"/>
</dbReference>
<dbReference type="Proteomes" id="UP000285301">
    <property type="component" value="Unassembled WGS sequence"/>
</dbReference>
<dbReference type="SMART" id="SM00320">
    <property type="entry name" value="WD40"/>
    <property type="match status" value="3"/>
</dbReference>
<organism evidence="2 3">
    <name type="scientific">Dinothrombium tinctorium</name>
    <dbReference type="NCBI Taxonomy" id="1965070"/>
    <lineage>
        <taxon>Eukaryota</taxon>
        <taxon>Metazoa</taxon>
        <taxon>Ecdysozoa</taxon>
        <taxon>Arthropoda</taxon>
        <taxon>Chelicerata</taxon>
        <taxon>Arachnida</taxon>
        <taxon>Acari</taxon>
        <taxon>Acariformes</taxon>
        <taxon>Trombidiformes</taxon>
        <taxon>Prostigmata</taxon>
        <taxon>Anystina</taxon>
        <taxon>Parasitengona</taxon>
        <taxon>Trombidioidea</taxon>
        <taxon>Trombidiidae</taxon>
        <taxon>Dinothrombium</taxon>
    </lineage>
</organism>
<evidence type="ECO:0000256" key="1">
    <source>
        <dbReference type="PROSITE-ProRule" id="PRU00221"/>
    </source>
</evidence>
<dbReference type="AlphaFoldDB" id="A0A3S3P7D6"/>
<feature type="repeat" description="WD" evidence="1">
    <location>
        <begin position="25"/>
        <end position="50"/>
    </location>
</feature>
<keyword evidence="1" id="KW-0853">WD repeat</keyword>
<dbReference type="STRING" id="1965070.A0A3S3P7D6"/>
<gene>
    <name evidence="2" type="ORF">B4U79_11413</name>
</gene>
<dbReference type="OrthoDB" id="338622at2759"/>
<dbReference type="InterPro" id="IPR015943">
    <property type="entry name" value="WD40/YVTN_repeat-like_dom_sf"/>
</dbReference>
<reference evidence="2 3" key="1">
    <citation type="journal article" date="2018" name="Gigascience">
        <title>Genomes of trombidid mites reveal novel predicted allergens and laterally-transferred genes associated with secondary metabolism.</title>
        <authorList>
            <person name="Dong X."/>
            <person name="Chaisiri K."/>
            <person name="Xia D."/>
            <person name="Armstrong S.D."/>
            <person name="Fang Y."/>
            <person name="Donnelly M.J."/>
            <person name="Kadowaki T."/>
            <person name="McGarry J.W."/>
            <person name="Darby A.C."/>
            <person name="Makepeace B.L."/>
        </authorList>
    </citation>
    <scope>NUCLEOTIDE SEQUENCE [LARGE SCALE GENOMIC DNA]</scope>
    <source>
        <strain evidence="2">UoL-WK</strain>
    </source>
</reference>
<dbReference type="Pfam" id="PF00400">
    <property type="entry name" value="WD40"/>
    <property type="match status" value="2"/>
</dbReference>
<dbReference type="SUPFAM" id="SSF50978">
    <property type="entry name" value="WD40 repeat-like"/>
    <property type="match status" value="1"/>
</dbReference>
<dbReference type="InterPro" id="IPR049916">
    <property type="entry name" value="WDR72-like"/>
</dbReference>
<dbReference type="PANTHER" id="PTHR44099:SF4">
    <property type="entry name" value="RABCONNECTIN-3B, ISOFORM A"/>
    <property type="match status" value="1"/>
</dbReference>
<proteinExistence type="predicted"/>
<dbReference type="PANTHER" id="PTHR44099">
    <property type="entry name" value="RABCONNECTIN-3B, ISOFORM A"/>
    <property type="match status" value="1"/>
</dbReference>
<evidence type="ECO:0000313" key="3">
    <source>
        <dbReference type="Proteomes" id="UP000285301"/>
    </source>
</evidence>
<protein>
    <submittedName>
        <fullName evidence="2">WD40 domain-containing protein-like protein</fullName>
    </submittedName>
</protein>
<dbReference type="EMBL" id="NCKU01003856">
    <property type="protein sequence ID" value="RWS06823.1"/>
    <property type="molecule type" value="Genomic_DNA"/>
</dbReference>
<dbReference type="InterPro" id="IPR001680">
    <property type="entry name" value="WD40_rpt"/>
</dbReference>
<sequence>MTIGLSSQLIVPITLWGKQPPTHCISCVYLTPDCRTLITGCNDGQICLWDFAPLQNSFHLLPKYMLFGHTSAVLCLSHASLSVECTLFVSSSESGEMCVWEVSDGRCLESIKLQNVHTNIEVYHMAINDEARLLCTGFYSEIMIMNPVTLETLFTLTSRVNPDWISAAHVIKHKQ</sequence>
<evidence type="ECO:0000313" key="2">
    <source>
        <dbReference type="EMBL" id="RWS06823.1"/>
    </source>
</evidence>
<comment type="caution">
    <text evidence="2">The sequence shown here is derived from an EMBL/GenBank/DDBJ whole genome shotgun (WGS) entry which is preliminary data.</text>
</comment>
<dbReference type="Gene3D" id="2.130.10.10">
    <property type="entry name" value="YVTN repeat-like/Quinoprotein amine dehydrogenase"/>
    <property type="match status" value="1"/>
</dbReference>
<name>A0A3S3P7D6_9ACAR</name>
<feature type="non-terminal residue" evidence="2">
    <location>
        <position position="175"/>
    </location>
</feature>
<accession>A0A3S3P7D6</accession>
<dbReference type="GO" id="GO:0005737">
    <property type="term" value="C:cytoplasm"/>
    <property type="evidence" value="ECO:0007669"/>
    <property type="project" value="TreeGrafter"/>
</dbReference>
<keyword evidence="3" id="KW-1185">Reference proteome</keyword>
<dbReference type="PROSITE" id="PS50082">
    <property type="entry name" value="WD_REPEATS_2"/>
    <property type="match status" value="1"/>
</dbReference>